<gene>
    <name evidence="10" type="ORF">B0I71DRAFT_132406</name>
    <name evidence="9" type="ORF">YALI1_E26551g</name>
</gene>
<dbReference type="PANTHER" id="PTHR22950:SF20">
    <property type="entry name" value="AMINO ACID TRANSPORTER (EUROFUNG)"/>
    <property type="match status" value="1"/>
</dbReference>
<dbReference type="GO" id="GO:0016020">
    <property type="term" value="C:membrane"/>
    <property type="evidence" value="ECO:0007669"/>
    <property type="project" value="UniProtKB-SubCell"/>
</dbReference>
<reference evidence="10 12" key="2">
    <citation type="submission" date="2018-07" db="EMBL/GenBank/DDBJ databases">
        <title>Draft Genome Assemblies for Five Robust Yarrowia lipolytica Strains Exhibiting High Lipid Production and Pentose Sugar Utilization and Sugar Alcohol Secretion from Undetoxified Lignocellulosic Biomass Hydrolysates.</title>
        <authorList>
            <consortium name="DOE Joint Genome Institute"/>
            <person name="Walker C."/>
            <person name="Ryu S."/>
            <person name="Na H."/>
            <person name="Zane M."/>
            <person name="LaButti K."/>
            <person name="Lipzen A."/>
            <person name="Haridas S."/>
            <person name="Barry K."/>
            <person name="Grigoriev I.V."/>
            <person name="Quarterman J."/>
            <person name="Slininger P."/>
            <person name="Dien B."/>
            <person name="Trinh C.T."/>
        </authorList>
    </citation>
    <scope>NUCLEOTIDE SEQUENCE [LARGE SCALE GENOMIC DNA]</scope>
    <source>
        <strain evidence="10 12">YB392</strain>
    </source>
</reference>
<evidence type="ECO:0000313" key="10">
    <source>
        <dbReference type="EMBL" id="RDW25516.1"/>
    </source>
</evidence>
<dbReference type="VEuPathDB" id="FungiDB:YALI0_E22506g"/>
<proteinExistence type="inferred from homology"/>
<feature type="transmembrane region" description="Helical" evidence="7">
    <location>
        <begin position="128"/>
        <end position="147"/>
    </location>
</feature>
<name>A0A1D8NJJ3_YARLL</name>
<evidence type="ECO:0000256" key="3">
    <source>
        <dbReference type="ARBA" id="ARBA00022692"/>
    </source>
</evidence>
<evidence type="ECO:0000256" key="7">
    <source>
        <dbReference type="SAM" id="Phobius"/>
    </source>
</evidence>
<evidence type="ECO:0000256" key="6">
    <source>
        <dbReference type="SAM" id="MobiDB-lite"/>
    </source>
</evidence>
<feature type="compositionally biased region" description="Polar residues" evidence="6">
    <location>
        <begin position="16"/>
        <end position="28"/>
    </location>
</feature>
<evidence type="ECO:0000313" key="9">
    <source>
        <dbReference type="EMBL" id="AOW05797.1"/>
    </source>
</evidence>
<keyword evidence="4 7" id="KW-1133">Transmembrane helix</keyword>
<comment type="similarity">
    <text evidence="2">Belongs to the amino acid/polyamine transporter 2 family.</text>
</comment>
<dbReference type="GO" id="GO:0015179">
    <property type="term" value="F:L-amino acid transmembrane transporter activity"/>
    <property type="evidence" value="ECO:0007669"/>
    <property type="project" value="TreeGrafter"/>
</dbReference>
<dbReference type="KEGG" id="yli:2912987"/>
<protein>
    <submittedName>
        <fullName evidence="10">Transmembrane amino acid transporter protein-domain-containing protein</fullName>
    </submittedName>
</protein>
<feature type="transmembrane region" description="Helical" evidence="7">
    <location>
        <begin position="244"/>
        <end position="262"/>
    </location>
</feature>
<evidence type="ECO:0000256" key="4">
    <source>
        <dbReference type="ARBA" id="ARBA00022989"/>
    </source>
</evidence>
<feature type="transmembrane region" description="Helical" evidence="7">
    <location>
        <begin position="317"/>
        <end position="342"/>
    </location>
</feature>
<dbReference type="Proteomes" id="UP000182444">
    <property type="component" value="Chromosome 1E"/>
</dbReference>
<feature type="region of interest" description="Disordered" evidence="6">
    <location>
        <begin position="1"/>
        <end position="30"/>
    </location>
</feature>
<dbReference type="OrthoDB" id="294730at2759"/>
<comment type="subcellular location">
    <subcellularLocation>
        <location evidence="1">Membrane</location>
        <topology evidence="1">Multi-pass membrane protein</topology>
    </subcellularLocation>
</comment>
<dbReference type="AlphaFoldDB" id="A0A1D8NJJ3"/>
<feature type="transmembrane region" description="Helical" evidence="7">
    <location>
        <begin position="391"/>
        <end position="412"/>
    </location>
</feature>
<dbReference type="Proteomes" id="UP000256601">
    <property type="component" value="Unassembled WGS sequence"/>
</dbReference>
<feature type="transmembrane region" description="Helical" evidence="7">
    <location>
        <begin position="274"/>
        <end position="297"/>
    </location>
</feature>
<keyword evidence="5 7" id="KW-0472">Membrane</keyword>
<feature type="transmembrane region" description="Helical" evidence="7">
    <location>
        <begin position="363"/>
        <end position="385"/>
    </location>
</feature>
<feature type="transmembrane region" description="Helical" evidence="7">
    <location>
        <begin position="58"/>
        <end position="77"/>
    </location>
</feature>
<dbReference type="FunFam" id="1.20.1740.10:FF:000039">
    <property type="entry name" value="Neutral amino acid transporter (Eurofung)"/>
    <property type="match status" value="1"/>
</dbReference>
<dbReference type="eggNOG" id="ENOG502QRQD">
    <property type="taxonomic scope" value="Eukaryota"/>
</dbReference>
<keyword evidence="3 7" id="KW-0812">Transmembrane</keyword>
<feature type="transmembrane region" description="Helical" evidence="7">
    <location>
        <begin position="83"/>
        <end position="108"/>
    </location>
</feature>
<feature type="transmembrane region" description="Helical" evidence="7">
    <location>
        <begin position="189"/>
        <end position="211"/>
    </location>
</feature>
<dbReference type="PANTHER" id="PTHR22950">
    <property type="entry name" value="AMINO ACID TRANSPORTER"/>
    <property type="match status" value="1"/>
</dbReference>
<dbReference type="RefSeq" id="XP_504271.1">
    <property type="nucleotide sequence ID" value="XM_504271.1"/>
</dbReference>
<feature type="transmembrane region" description="Helical" evidence="7">
    <location>
        <begin position="159"/>
        <end position="182"/>
    </location>
</feature>
<accession>A0A1D8NJJ3</accession>
<evidence type="ECO:0000259" key="8">
    <source>
        <dbReference type="Pfam" id="PF01490"/>
    </source>
</evidence>
<dbReference type="Gene3D" id="1.20.1740.10">
    <property type="entry name" value="Amino acid/polyamine transporter I"/>
    <property type="match status" value="1"/>
</dbReference>
<reference evidence="9 11" key="1">
    <citation type="journal article" date="2016" name="PLoS ONE">
        <title>Sequence Assembly of Yarrowia lipolytica Strain W29/CLIB89 Shows Transposable Element Diversity.</title>
        <authorList>
            <person name="Magnan C."/>
            <person name="Yu J."/>
            <person name="Chang I."/>
            <person name="Jahn E."/>
            <person name="Kanomata Y."/>
            <person name="Wu J."/>
            <person name="Zeller M."/>
            <person name="Oakes M."/>
            <person name="Baldi P."/>
            <person name="Sandmeyer S."/>
        </authorList>
    </citation>
    <scope>NUCLEOTIDE SEQUENCE [LARGE SCALE GENOMIC DNA]</scope>
    <source>
        <strain evidence="9">CLIB89</strain>
        <strain evidence="11">CLIB89(W29)</strain>
    </source>
</reference>
<evidence type="ECO:0000256" key="2">
    <source>
        <dbReference type="ARBA" id="ARBA00008066"/>
    </source>
</evidence>
<sequence>MNSHDTEFLEKDPNIGSYSPPTDGSSLEASDRPLWDHEVKQEEENDFKYRSCSWQKTASLLFAEYIVLAIMSFPWSYSVLGLVPGIIITVGMALMVYYTGLTLMEYVLRNPDLKDICEIGQHLFGSRVAWWLTLCGFLLNNTFIQGLHVLVGAEWLNTISNHATCTIVWAVIIAVVSAVLTLPRTLSGFTYFAIFSALTMFASVIMTMAFAGTQAHPDKYIDSQPVTWSCWPKKGTTYVEGMTAFLNIAFTFIGQVCYPSFMAEMKDPREFKKVLTAVTVCEILLYTITGCIMYVYIGNEYMTAPAYGSLTEPYKKIAFTFCVPTILFAGVLYSAVTSRMVFDKIFDKDSVHRTHNTVKGWATWIGVISTTWVIAFIIAEVIPFFSSLLSLMSSMFGAWFGFIFWGVAYLRMKKEGRGKEWFKILSPWEKFKVCINVCLIGIGLYIFGPGIYVTIQGIIDSYAAGTVGGVFTCADTGL</sequence>
<evidence type="ECO:0000313" key="11">
    <source>
        <dbReference type="Proteomes" id="UP000182444"/>
    </source>
</evidence>
<dbReference type="InterPro" id="IPR013057">
    <property type="entry name" value="AA_transpt_TM"/>
</dbReference>
<feature type="compositionally biased region" description="Basic and acidic residues" evidence="6">
    <location>
        <begin position="1"/>
        <end position="13"/>
    </location>
</feature>
<dbReference type="Pfam" id="PF01490">
    <property type="entry name" value="Aa_trans"/>
    <property type="match status" value="1"/>
</dbReference>
<dbReference type="VEuPathDB" id="FungiDB:YALI1_E26551g"/>
<dbReference type="EMBL" id="KZ857337">
    <property type="protein sequence ID" value="RDW25516.1"/>
    <property type="molecule type" value="Genomic_DNA"/>
</dbReference>
<feature type="transmembrane region" description="Helical" evidence="7">
    <location>
        <begin position="433"/>
        <end position="455"/>
    </location>
</feature>
<dbReference type="OMA" id="WGVAYIR"/>
<evidence type="ECO:0000313" key="12">
    <source>
        <dbReference type="Proteomes" id="UP000256601"/>
    </source>
</evidence>
<feature type="domain" description="Amino acid transporter transmembrane" evidence="8">
    <location>
        <begin position="52"/>
        <end position="446"/>
    </location>
</feature>
<organism evidence="9 11">
    <name type="scientific">Yarrowia lipolytica</name>
    <name type="common">Candida lipolytica</name>
    <dbReference type="NCBI Taxonomy" id="4952"/>
    <lineage>
        <taxon>Eukaryota</taxon>
        <taxon>Fungi</taxon>
        <taxon>Dikarya</taxon>
        <taxon>Ascomycota</taxon>
        <taxon>Saccharomycotina</taxon>
        <taxon>Dipodascomycetes</taxon>
        <taxon>Dipodascales</taxon>
        <taxon>Dipodascales incertae sedis</taxon>
        <taxon>Yarrowia</taxon>
    </lineage>
</organism>
<evidence type="ECO:0000256" key="5">
    <source>
        <dbReference type="ARBA" id="ARBA00023136"/>
    </source>
</evidence>
<evidence type="ECO:0000256" key="1">
    <source>
        <dbReference type="ARBA" id="ARBA00004141"/>
    </source>
</evidence>
<dbReference type="GeneID" id="2912987"/>
<dbReference type="EMBL" id="CP017557">
    <property type="protein sequence ID" value="AOW05797.1"/>
    <property type="molecule type" value="Genomic_DNA"/>
</dbReference>